<evidence type="ECO:0000256" key="1">
    <source>
        <dbReference type="SAM" id="MobiDB-lite"/>
    </source>
</evidence>
<dbReference type="Proteomes" id="UP000238823">
    <property type="component" value="Unassembled WGS sequence"/>
</dbReference>
<dbReference type="EMBL" id="PVNL01000135">
    <property type="protein sequence ID" value="PRP96350.1"/>
    <property type="molecule type" value="Genomic_DNA"/>
</dbReference>
<feature type="region of interest" description="Disordered" evidence="1">
    <location>
        <begin position="213"/>
        <end position="250"/>
    </location>
</feature>
<keyword evidence="2" id="KW-1133">Transmembrane helix</keyword>
<feature type="region of interest" description="Disordered" evidence="1">
    <location>
        <begin position="79"/>
        <end position="116"/>
    </location>
</feature>
<comment type="caution">
    <text evidence="3">The sequence shown here is derived from an EMBL/GenBank/DDBJ whole genome shotgun (WGS) entry which is preliminary data.</text>
</comment>
<dbReference type="AlphaFoldDB" id="A0A2S9XUE4"/>
<reference evidence="3 4" key="1">
    <citation type="submission" date="2018-03" db="EMBL/GenBank/DDBJ databases">
        <title>Draft Genome Sequences of the Obligatory Marine Myxobacteria Enhygromyxa salina SWB007.</title>
        <authorList>
            <person name="Poehlein A."/>
            <person name="Moghaddam J.A."/>
            <person name="Harms H."/>
            <person name="Alanjari M."/>
            <person name="Koenig G.M."/>
            <person name="Daniel R."/>
            <person name="Schaeberle T.F."/>
        </authorList>
    </citation>
    <scope>NUCLEOTIDE SEQUENCE [LARGE SCALE GENOMIC DNA]</scope>
    <source>
        <strain evidence="3 4">SWB007</strain>
    </source>
</reference>
<dbReference type="OrthoDB" id="9834912at2"/>
<evidence type="ECO:0000256" key="2">
    <source>
        <dbReference type="SAM" id="Phobius"/>
    </source>
</evidence>
<accession>A0A2S9XUE4</accession>
<feature type="transmembrane region" description="Helical" evidence="2">
    <location>
        <begin position="12"/>
        <end position="32"/>
    </location>
</feature>
<evidence type="ECO:0000313" key="4">
    <source>
        <dbReference type="Proteomes" id="UP000238823"/>
    </source>
</evidence>
<keyword evidence="2" id="KW-0812">Transmembrane</keyword>
<keyword evidence="2" id="KW-0472">Membrane</keyword>
<dbReference type="RefSeq" id="WP_146158539.1">
    <property type="nucleotide sequence ID" value="NZ_PVNL01000135.1"/>
</dbReference>
<sequence length="250" mass="25717">MTDRQLSHRSRTRLVPIASLVVIVGLTAGLGLGRTVWGAPPADSAADSAGEGASPAATPSEAAPGADASAEFDAIMDADPTSSAATPPPPPDAGLPPAQELPETSVPGASTLRGQMESGMSDLGELAVEARNDADLVRATCVLDKQDRANDVMDLGTSELLVIRDPGASEQARGFALEKLEAAANRIDLLVEEAKACTGQEGPEDEVDIVRNQSDEPQTVPMWDPSLGLGHNPVPPPLDGGWPPVASPIE</sequence>
<proteinExistence type="predicted"/>
<protein>
    <submittedName>
        <fullName evidence="3">Uncharacterized protein</fullName>
    </submittedName>
</protein>
<feature type="region of interest" description="Disordered" evidence="1">
    <location>
        <begin position="42"/>
        <end position="67"/>
    </location>
</feature>
<name>A0A2S9XUE4_9BACT</name>
<organism evidence="3 4">
    <name type="scientific">Enhygromyxa salina</name>
    <dbReference type="NCBI Taxonomy" id="215803"/>
    <lineage>
        <taxon>Bacteria</taxon>
        <taxon>Pseudomonadati</taxon>
        <taxon>Myxococcota</taxon>
        <taxon>Polyangia</taxon>
        <taxon>Nannocystales</taxon>
        <taxon>Nannocystaceae</taxon>
        <taxon>Enhygromyxa</taxon>
    </lineage>
</organism>
<gene>
    <name evidence="3" type="ORF">ENSA7_71650</name>
</gene>
<evidence type="ECO:0000313" key="3">
    <source>
        <dbReference type="EMBL" id="PRP96350.1"/>
    </source>
</evidence>